<evidence type="ECO:0000313" key="1">
    <source>
        <dbReference type="EMBL" id="JAD93990.1"/>
    </source>
</evidence>
<organism evidence="1">
    <name type="scientific">Arundo donax</name>
    <name type="common">Giant reed</name>
    <name type="synonym">Donax arundinaceus</name>
    <dbReference type="NCBI Taxonomy" id="35708"/>
    <lineage>
        <taxon>Eukaryota</taxon>
        <taxon>Viridiplantae</taxon>
        <taxon>Streptophyta</taxon>
        <taxon>Embryophyta</taxon>
        <taxon>Tracheophyta</taxon>
        <taxon>Spermatophyta</taxon>
        <taxon>Magnoliopsida</taxon>
        <taxon>Liliopsida</taxon>
        <taxon>Poales</taxon>
        <taxon>Poaceae</taxon>
        <taxon>PACMAD clade</taxon>
        <taxon>Arundinoideae</taxon>
        <taxon>Arundineae</taxon>
        <taxon>Arundo</taxon>
    </lineage>
</organism>
<accession>A0A0A9E7W2</accession>
<sequence>MIELGTTTLLHIRPLRNRSNILILSRFSLCKASCKLACVVSTMSLAKSSFSKFIKPIKTPKKGIL</sequence>
<reference evidence="1" key="1">
    <citation type="submission" date="2014-09" db="EMBL/GenBank/DDBJ databases">
        <authorList>
            <person name="Magalhaes I.L.F."/>
            <person name="Oliveira U."/>
            <person name="Santos F.R."/>
            <person name="Vidigal T.H.D.A."/>
            <person name="Brescovit A.D."/>
            <person name="Santos A.J."/>
        </authorList>
    </citation>
    <scope>NUCLEOTIDE SEQUENCE</scope>
    <source>
        <tissue evidence="1">Shoot tissue taken approximately 20 cm above the soil surface</tissue>
    </source>
</reference>
<dbReference type="EMBL" id="GBRH01203905">
    <property type="protein sequence ID" value="JAD93990.1"/>
    <property type="molecule type" value="Transcribed_RNA"/>
</dbReference>
<proteinExistence type="predicted"/>
<dbReference type="AlphaFoldDB" id="A0A0A9E7W2"/>
<reference evidence="1" key="2">
    <citation type="journal article" date="2015" name="Data Brief">
        <title>Shoot transcriptome of the giant reed, Arundo donax.</title>
        <authorList>
            <person name="Barrero R.A."/>
            <person name="Guerrero F.D."/>
            <person name="Moolhuijzen P."/>
            <person name="Goolsby J.A."/>
            <person name="Tidwell J."/>
            <person name="Bellgard S.E."/>
            <person name="Bellgard M.I."/>
        </authorList>
    </citation>
    <scope>NUCLEOTIDE SEQUENCE</scope>
    <source>
        <tissue evidence="1">Shoot tissue taken approximately 20 cm above the soil surface</tissue>
    </source>
</reference>
<protein>
    <submittedName>
        <fullName evidence="1">ABH1</fullName>
    </submittedName>
</protein>
<name>A0A0A9E7W2_ARUDO</name>